<dbReference type="EMBL" id="CP007139">
    <property type="protein sequence ID" value="AIE83737.1"/>
    <property type="molecule type" value="Genomic_DNA"/>
</dbReference>
<dbReference type="SUPFAM" id="SSF54523">
    <property type="entry name" value="Pili subunits"/>
    <property type="match status" value="1"/>
</dbReference>
<dbReference type="eggNOG" id="COG2165">
    <property type="taxonomic scope" value="Bacteria"/>
</dbReference>
<dbReference type="NCBIfam" id="TIGR02532">
    <property type="entry name" value="IV_pilin_GFxxxE"/>
    <property type="match status" value="1"/>
</dbReference>
<evidence type="ECO:0000313" key="1">
    <source>
        <dbReference type="EMBL" id="AIE83737.1"/>
    </source>
</evidence>
<evidence type="ECO:0008006" key="3">
    <source>
        <dbReference type="Google" id="ProtNLM"/>
    </source>
</evidence>
<dbReference type="Proteomes" id="UP000027982">
    <property type="component" value="Chromosome"/>
</dbReference>
<dbReference type="Pfam" id="PF07963">
    <property type="entry name" value="N_methyl"/>
    <property type="match status" value="1"/>
</dbReference>
<dbReference type="HOGENOM" id="CLU_041661_1_1_0"/>
<dbReference type="InterPro" id="IPR045584">
    <property type="entry name" value="Pilin-like"/>
</dbReference>
<dbReference type="KEGG" id="fgi:OP10G_0369"/>
<dbReference type="PANTHER" id="PTHR30093:SF2">
    <property type="entry name" value="TYPE II SECRETION SYSTEM PROTEIN H"/>
    <property type="match status" value="1"/>
</dbReference>
<organism evidence="1 2">
    <name type="scientific">Fimbriimonas ginsengisoli Gsoil 348</name>
    <dbReference type="NCBI Taxonomy" id="661478"/>
    <lineage>
        <taxon>Bacteria</taxon>
        <taxon>Bacillati</taxon>
        <taxon>Armatimonadota</taxon>
        <taxon>Fimbriimonadia</taxon>
        <taxon>Fimbriimonadales</taxon>
        <taxon>Fimbriimonadaceae</taxon>
        <taxon>Fimbriimonas</taxon>
    </lineage>
</organism>
<dbReference type="STRING" id="661478.OP10G_0369"/>
<dbReference type="InterPro" id="IPR012902">
    <property type="entry name" value="N_methyl_site"/>
</dbReference>
<accession>A0A068NJV6</accession>
<gene>
    <name evidence="1" type="ORF">OP10G_0369</name>
</gene>
<dbReference type="OrthoDB" id="191764at2"/>
<reference evidence="1 2" key="1">
    <citation type="journal article" date="2014" name="PLoS ONE">
        <title>The first complete genome sequence of the class fimbriimonadia in the phylum armatimonadetes.</title>
        <authorList>
            <person name="Hu Z.Y."/>
            <person name="Wang Y.Z."/>
            <person name="Im W.T."/>
            <person name="Wang S.Y."/>
            <person name="Zhao G.P."/>
            <person name="Zheng H.J."/>
            <person name="Quan Z.X."/>
        </authorList>
    </citation>
    <scope>NUCLEOTIDE SEQUENCE [LARGE SCALE GENOMIC DNA]</scope>
    <source>
        <strain evidence="1">Gsoil 348</strain>
    </source>
</reference>
<sequence length="254" mass="28839">MQRKAFTLIELLVVIAIIAILAAILFPVFAQAKQAAKSITCISNEKQIGLSFQMYLGDNDDSLPVVYYQDSQDAQDWTGELASGFWAPNGPTQIAYAKTHSIRALFNPYVKNDGVWKCPSDSSTDLTYKQSSWFTSYPYRFYMFYTWSGAASGDQKNRTYNLSSFQKPANTWIFNEAVPYHDLRSQPNIPAGYAGCCWQPNVKMNFIFMDGHAKSHAIDQAIGHGFWPYPPFISYDKNWPRKGWDGGWPIEDTD</sequence>
<dbReference type="Gene3D" id="3.30.700.10">
    <property type="entry name" value="Glycoprotein, Type 4 Pilin"/>
    <property type="match status" value="1"/>
</dbReference>
<dbReference type="AlphaFoldDB" id="A0A068NJV6"/>
<dbReference type="PANTHER" id="PTHR30093">
    <property type="entry name" value="GENERAL SECRETION PATHWAY PROTEIN G"/>
    <property type="match status" value="1"/>
</dbReference>
<protein>
    <recommendedName>
        <fullName evidence="3">Prepilin-type N-terminal cleavage/methylation domain-containing protein</fullName>
    </recommendedName>
</protein>
<keyword evidence="2" id="KW-1185">Reference proteome</keyword>
<dbReference type="RefSeq" id="WP_038472343.1">
    <property type="nucleotide sequence ID" value="NZ_CP007139.1"/>
</dbReference>
<name>A0A068NJV6_FIMGI</name>
<proteinExistence type="predicted"/>
<evidence type="ECO:0000313" key="2">
    <source>
        <dbReference type="Proteomes" id="UP000027982"/>
    </source>
</evidence>